<proteinExistence type="predicted"/>
<evidence type="ECO:0000313" key="5">
    <source>
        <dbReference type="Proteomes" id="UP000032180"/>
    </source>
</evidence>
<feature type="compositionally biased region" description="Polar residues" evidence="2">
    <location>
        <begin position="94"/>
        <end position="103"/>
    </location>
</feature>
<feature type="region of interest" description="Disordered" evidence="2">
    <location>
        <begin position="94"/>
        <end position="116"/>
    </location>
</feature>
<dbReference type="InterPro" id="IPR012677">
    <property type="entry name" value="Nucleotide-bd_a/b_plait_sf"/>
</dbReference>
<dbReference type="FunFam" id="1.20.1390.10:FF:000005">
    <property type="entry name" value="RNA binding (RRM/RBD/RNP motifs) family protein"/>
    <property type="match status" value="1"/>
</dbReference>
<dbReference type="InterPro" id="IPR000504">
    <property type="entry name" value="RRM_dom"/>
</dbReference>
<dbReference type="STRING" id="77586.A0A0D9W653"/>
<reference evidence="5" key="2">
    <citation type="submission" date="2013-12" db="EMBL/GenBank/DDBJ databases">
        <authorList>
            <person name="Yu Y."/>
            <person name="Lee S."/>
            <person name="de Baynast K."/>
            <person name="Wissotski M."/>
            <person name="Liu L."/>
            <person name="Talag J."/>
            <person name="Goicoechea J."/>
            <person name="Angelova A."/>
            <person name="Jetty R."/>
            <person name="Kudrna D."/>
            <person name="Golser W."/>
            <person name="Rivera L."/>
            <person name="Zhang J."/>
            <person name="Wing R."/>
        </authorList>
    </citation>
    <scope>NUCLEOTIDE SEQUENCE</scope>
</reference>
<dbReference type="SUPFAM" id="SSF54928">
    <property type="entry name" value="RNA-binding domain, RBD"/>
    <property type="match status" value="1"/>
</dbReference>
<feature type="region of interest" description="Disordered" evidence="2">
    <location>
        <begin position="402"/>
        <end position="424"/>
    </location>
</feature>
<feature type="region of interest" description="Disordered" evidence="2">
    <location>
        <begin position="646"/>
        <end position="667"/>
    </location>
</feature>
<accession>A0A0D9W653</accession>
<name>A0A0D9W653_9ORYZ</name>
<reference evidence="4 5" key="1">
    <citation type="submission" date="2012-08" db="EMBL/GenBank/DDBJ databases">
        <title>Oryza genome evolution.</title>
        <authorList>
            <person name="Wing R.A."/>
        </authorList>
    </citation>
    <scope>NUCLEOTIDE SEQUENCE</scope>
</reference>
<dbReference type="Pfam" id="PF00076">
    <property type="entry name" value="RRM_1"/>
    <property type="match status" value="1"/>
</dbReference>
<reference evidence="4" key="3">
    <citation type="submission" date="2015-04" db="UniProtKB">
        <authorList>
            <consortium name="EnsemblPlants"/>
        </authorList>
    </citation>
    <scope>IDENTIFICATION</scope>
</reference>
<dbReference type="EnsemblPlants" id="LPERR04G12520.1">
    <property type="protein sequence ID" value="LPERR04G12520.1"/>
    <property type="gene ID" value="LPERR04G12520"/>
</dbReference>
<feature type="domain" description="RRM" evidence="3">
    <location>
        <begin position="519"/>
        <end position="595"/>
    </location>
</feature>
<keyword evidence="1" id="KW-0694">RNA-binding</keyword>
<dbReference type="PANTHER" id="PTHR14738:SF36">
    <property type="entry name" value="RNA BINDING (RRM_RBD_RNP MOTIFS) FAMILY PROTEIN"/>
    <property type="match status" value="1"/>
</dbReference>
<dbReference type="SMART" id="SM00360">
    <property type="entry name" value="RRM"/>
    <property type="match status" value="1"/>
</dbReference>
<feature type="region of interest" description="Disordered" evidence="2">
    <location>
        <begin position="148"/>
        <end position="212"/>
    </location>
</feature>
<dbReference type="InterPro" id="IPR002483">
    <property type="entry name" value="PWI_dom"/>
</dbReference>
<dbReference type="Gene3D" id="3.30.70.330">
    <property type="match status" value="1"/>
</dbReference>
<dbReference type="GO" id="GO:0005634">
    <property type="term" value="C:nucleus"/>
    <property type="evidence" value="ECO:0007669"/>
    <property type="project" value="TreeGrafter"/>
</dbReference>
<dbReference type="Gramene" id="LPERR04G12520.1">
    <property type="protein sequence ID" value="LPERR04G12520.1"/>
    <property type="gene ID" value="LPERR04G12520"/>
</dbReference>
<dbReference type="GO" id="GO:0043488">
    <property type="term" value="P:regulation of mRNA stability"/>
    <property type="evidence" value="ECO:0007669"/>
    <property type="project" value="InterPro"/>
</dbReference>
<dbReference type="Gene3D" id="1.20.1390.10">
    <property type="entry name" value="PWI domain"/>
    <property type="match status" value="1"/>
</dbReference>
<evidence type="ECO:0000256" key="2">
    <source>
        <dbReference type="SAM" id="MobiDB-lite"/>
    </source>
</evidence>
<dbReference type="InterPro" id="IPR035979">
    <property type="entry name" value="RBD_domain_sf"/>
</dbReference>
<dbReference type="HOGENOM" id="CLU_027028_0_0_1"/>
<dbReference type="GO" id="GO:0005737">
    <property type="term" value="C:cytoplasm"/>
    <property type="evidence" value="ECO:0007669"/>
    <property type="project" value="TreeGrafter"/>
</dbReference>
<evidence type="ECO:0000256" key="1">
    <source>
        <dbReference type="PROSITE-ProRule" id="PRU00176"/>
    </source>
</evidence>
<dbReference type="eggNOG" id="KOG3702">
    <property type="taxonomic scope" value="Eukaryota"/>
</dbReference>
<organism evidence="4 5">
    <name type="scientific">Leersia perrieri</name>
    <dbReference type="NCBI Taxonomy" id="77586"/>
    <lineage>
        <taxon>Eukaryota</taxon>
        <taxon>Viridiplantae</taxon>
        <taxon>Streptophyta</taxon>
        <taxon>Embryophyta</taxon>
        <taxon>Tracheophyta</taxon>
        <taxon>Spermatophyta</taxon>
        <taxon>Magnoliopsida</taxon>
        <taxon>Liliopsida</taxon>
        <taxon>Poales</taxon>
        <taxon>Poaceae</taxon>
        <taxon>BOP clade</taxon>
        <taxon>Oryzoideae</taxon>
        <taxon>Oryzeae</taxon>
        <taxon>Oryzinae</taxon>
        <taxon>Leersia</taxon>
    </lineage>
</organism>
<evidence type="ECO:0000313" key="4">
    <source>
        <dbReference type="EnsemblPlants" id="LPERR04G12520.1"/>
    </source>
</evidence>
<dbReference type="AlphaFoldDB" id="A0A0D9W653"/>
<dbReference type="GO" id="GO:0008143">
    <property type="term" value="F:poly(A) binding"/>
    <property type="evidence" value="ECO:0007669"/>
    <property type="project" value="InterPro"/>
</dbReference>
<dbReference type="PROSITE" id="PS50102">
    <property type="entry name" value="RRM"/>
    <property type="match status" value="1"/>
</dbReference>
<dbReference type="PANTHER" id="PTHR14738">
    <property type="entry name" value="ZINC FINGER CCCH DOMAIN-CONTAINING PROTEIN 14"/>
    <property type="match status" value="1"/>
</dbReference>
<dbReference type="Pfam" id="PF01480">
    <property type="entry name" value="PWI"/>
    <property type="match status" value="1"/>
</dbReference>
<sequence>MGDRFKGTFTGEGLRLLRERVREKLKELMGDYSDDTLVEYVVVLVRNGRRKDEAAKELEVFLSDNNDAFISWLWDHLSSSLHLYVQPKAISTSAETKGTSSNARGMHVHDMTSSTQVVREPVAGIQKTTGIQQRREWGGIVREQSEAVPLRSVVNTVSQAEEKDVRRSHARRRTHSPDTHHHHHQHRKRSREDDEHQIKRTTSQQAHDAPRRLIQFAVRDAVRTVQPITSRSESASKRLRSVVSTMASDAPLDVGLQKTNLDVRVPGATAAAFRAAAEAAEDALKEKYTGSVFRRLGRRGILNAAEESFGYREQDPEREYVDIDNVHAENQLDFHERSHYAGDAYMYDREAPKAVDSASDINGFDDAGAARYNDLIPYRSTLPSSVGKESLVVGFNTVDGAAKSRSRRSIMQDAPASSGSKPSERMLDISVNSITQTHKSANHETRRNAVKVEPRVPTELRGVDSRKSNATLAHVNNTPMTDKSKDLKRSSSVVEAQKVSSLAVGSCTTGQPEGGTDSRTIFVTNVHFAATKDALSRHFNKFGAVLKTLIVTDVSGQPTGSAYIEFLLKESAEQALTLNGTSFMSRILKVIRRNSAEVPQLPGWSRASRGSPFASRLTRTAYPRSAFPGATRGRLPLRGGARSLQWKREDADTVDAGKSSNSIPIPTGNQLVSPVARSFTYTRAEPNQDIGATI</sequence>
<evidence type="ECO:0000259" key="3">
    <source>
        <dbReference type="PROSITE" id="PS50102"/>
    </source>
</evidence>
<dbReference type="InterPro" id="IPR040366">
    <property type="entry name" value="Nab2/ZC3H14"/>
</dbReference>
<dbReference type="Proteomes" id="UP000032180">
    <property type="component" value="Chromosome 4"/>
</dbReference>
<feature type="compositionally biased region" description="Polar residues" evidence="2">
    <location>
        <begin position="658"/>
        <end position="667"/>
    </location>
</feature>
<keyword evidence="5" id="KW-1185">Reference proteome</keyword>
<feature type="compositionally biased region" description="Basic residues" evidence="2">
    <location>
        <begin position="168"/>
        <end position="189"/>
    </location>
</feature>
<protein>
    <recommendedName>
        <fullName evidence="3">RRM domain-containing protein</fullName>
    </recommendedName>
</protein>